<feature type="domain" description="Histidine kinase" evidence="9">
    <location>
        <begin position="244"/>
        <end position="457"/>
    </location>
</feature>
<feature type="transmembrane region" description="Helical" evidence="8">
    <location>
        <begin position="105"/>
        <end position="126"/>
    </location>
</feature>
<dbReference type="GO" id="GO:0000155">
    <property type="term" value="F:phosphorelay sensor kinase activity"/>
    <property type="evidence" value="ECO:0007669"/>
    <property type="project" value="InterPro"/>
</dbReference>
<name>A0A0D6JJI4_9HYPH</name>
<dbReference type="Gene3D" id="3.40.50.2300">
    <property type="match status" value="1"/>
</dbReference>
<proteinExistence type="predicted"/>
<dbReference type="PROSITE" id="PS50110">
    <property type="entry name" value="RESPONSE_REGULATORY"/>
    <property type="match status" value="1"/>
</dbReference>
<dbReference type="PROSITE" id="PS50109">
    <property type="entry name" value="HIS_KIN"/>
    <property type="match status" value="1"/>
</dbReference>
<evidence type="ECO:0000256" key="3">
    <source>
        <dbReference type="ARBA" id="ARBA00022553"/>
    </source>
</evidence>
<feature type="transmembrane region" description="Helical" evidence="8">
    <location>
        <begin position="182"/>
        <end position="200"/>
    </location>
</feature>
<keyword evidence="5 11" id="KW-0418">Kinase</keyword>
<dbReference type="SUPFAM" id="SSF47384">
    <property type="entry name" value="Homodimeric domain of signal transducing histidine kinase"/>
    <property type="match status" value="1"/>
</dbReference>
<dbReference type="SMART" id="SM00448">
    <property type="entry name" value="REC"/>
    <property type="match status" value="1"/>
</dbReference>
<dbReference type="EC" id="2.7.13.3" evidence="2"/>
<dbReference type="KEGG" id="fil:BN1229_v1_2359"/>
<dbReference type="AlphaFoldDB" id="A0A0D6JJI4"/>
<dbReference type="Pfam" id="PF00072">
    <property type="entry name" value="Response_reg"/>
    <property type="match status" value="1"/>
</dbReference>
<dbReference type="Pfam" id="PF02518">
    <property type="entry name" value="HATPase_c"/>
    <property type="match status" value="1"/>
</dbReference>
<keyword evidence="8" id="KW-0812">Transmembrane</keyword>
<dbReference type="KEGG" id="fiy:BN1229_v1_3556"/>
<organism evidence="11 12">
    <name type="scientific">Candidatus Filomicrobium marinum</name>
    <dbReference type="NCBI Taxonomy" id="1608628"/>
    <lineage>
        <taxon>Bacteria</taxon>
        <taxon>Pseudomonadati</taxon>
        <taxon>Pseudomonadota</taxon>
        <taxon>Alphaproteobacteria</taxon>
        <taxon>Hyphomicrobiales</taxon>
        <taxon>Hyphomicrobiaceae</taxon>
        <taxon>Filomicrobium</taxon>
    </lineage>
</organism>
<evidence type="ECO:0000313" key="12">
    <source>
        <dbReference type="Proteomes" id="UP000033187"/>
    </source>
</evidence>
<dbReference type="CDD" id="cd00156">
    <property type="entry name" value="REC"/>
    <property type="match status" value="1"/>
</dbReference>
<feature type="domain" description="Response regulatory" evidence="10">
    <location>
        <begin position="479"/>
        <end position="592"/>
    </location>
</feature>
<keyword evidence="4" id="KW-0808">Transferase</keyword>
<keyword evidence="3 6" id="KW-0597">Phosphoprotein</keyword>
<dbReference type="SMART" id="SM00388">
    <property type="entry name" value="HisKA"/>
    <property type="match status" value="1"/>
</dbReference>
<evidence type="ECO:0000256" key="1">
    <source>
        <dbReference type="ARBA" id="ARBA00000085"/>
    </source>
</evidence>
<dbReference type="PANTHER" id="PTHR43047">
    <property type="entry name" value="TWO-COMPONENT HISTIDINE PROTEIN KINASE"/>
    <property type="match status" value="1"/>
</dbReference>
<evidence type="ECO:0000256" key="6">
    <source>
        <dbReference type="PROSITE-ProRule" id="PRU00169"/>
    </source>
</evidence>
<feature type="transmembrane region" description="Helical" evidence="8">
    <location>
        <begin position="43"/>
        <end position="60"/>
    </location>
</feature>
<evidence type="ECO:0000256" key="7">
    <source>
        <dbReference type="SAM" id="MobiDB-lite"/>
    </source>
</evidence>
<dbReference type="CDD" id="cd00082">
    <property type="entry name" value="HisKA"/>
    <property type="match status" value="1"/>
</dbReference>
<reference evidence="12" key="1">
    <citation type="submission" date="2015-02" db="EMBL/GenBank/DDBJ databases">
        <authorList>
            <person name="Chooi Y.-H."/>
        </authorList>
    </citation>
    <scope>NUCLEOTIDE SEQUENCE [LARGE SCALE GENOMIC DNA]</scope>
    <source>
        <strain evidence="12">strain Y</strain>
    </source>
</reference>
<feature type="region of interest" description="Disordered" evidence="7">
    <location>
        <begin position="602"/>
        <end position="623"/>
    </location>
</feature>
<sequence length="623" mass="67390">MRLRGSYRRRLLGFVMGVSNSPDNQDNGQSDWQLDYLFSIGRASWIVHLSVCALTFVVLIRRDVGSWSLVWISAMAALSLALAGLSHTYAKGWFPRVPRSAFGKAHSAITAAIGLVWGAGAFASAAQGELDLSVLYALALGGTALGAVSSQHALPRSCLLSIWTSVPQLAASFLVYAQNPSMFAIATMVLLYGVTLTILMHRMFDFLSDNVAISRDLSRKNAKLFATSAQLKEAHDAKLRFLAQASHDLRQPIHAIGLFVECLRGMRLGTDASEILASVNQSVSSLSRLCRSLLDLSAIEAGQVKPEPVDFALNDILGEVVRQSQESARKSSAELRFVSTRHWVHADPALLQAMVQNLVSNAIKYAPNAKLLVGVKRRQGKLALAVVDQGSGIPEERCEKIFAEFERLDVHRGGPIEGLGLGLSIVRRLGHLMDLTVRVQSRVGHGTTFWIEELMPIASRKVAAVKLARDHHRVLEGLRVLVIDDDRAVRKSTAQVLARWGCSSRATGRIDSLRAEVDSTDFILCDQDLGGSTTGLDLVTRLRAATPKIIGAAIMTGSDSEQLRADAARAGIVVLAKPVNPSQLRSLLLSAVSGKYYNSPSSAATRAAADRVETSSERNTADT</sequence>
<dbReference type="InterPro" id="IPR036097">
    <property type="entry name" value="HisK_dim/P_sf"/>
</dbReference>
<dbReference type="Gene3D" id="1.10.287.130">
    <property type="match status" value="1"/>
</dbReference>
<dbReference type="GO" id="GO:0009927">
    <property type="term" value="F:histidine phosphotransfer kinase activity"/>
    <property type="evidence" value="ECO:0007669"/>
    <property type="project" value="TreeGrafter"/>
</dbReference>
<dbReference type="CDD" id="cd00075">
    <property type="entry name" value="HATPase"/>
    <property type="match status" value="1"/>
</dbReference>
<keyword evidence="8" id="KW-1133">Transmembrane helix</keyword>
<dbReference type="SMART" id="SM00387">
    <property type="entry name" value="HATPase_c"/>
    <property type="match status" value="1"/>
</dbReference>
<dbReference type="PRINTS" id="PR00344">
    <property type="entry name" value="BCTRLSENSOR"/>
</dbReference>
<accession>A0A0D6JJI4</accession>
<feature type="transmembrane region" description="Helical" evidence="8">
    <location>
        <begin position="66"/>
        <end position="85"/>
    </location>
</feature>
<feature type="transmembrane region" description="Helical" evidence="8">
    <location>
        <begin position="157"/>
        <end position="176"/>
    </location>
</feature>
<dbReference type="InterPro" id="IPR011006">
    <property type="entry name" value="CheY-like_superfamily"/>
</dbReference>
<dbReference type="Gene3D" id="3.30.565.10">
    <property type="entry name" value="Histidine kinase-like ATPase, C-terminal domain"/>
    <property type="match status" value="1"/>
</dbReference>
<dbReference type="InterPro" id="IPR004358">
    <property type="entry name" value="Sig_transdc_His_kin-like_C"/>
</dbReference>
<feature type="modified residue" description="4-aspartylphosphate" evidence="6">
    <location>
        <position position="526"/>
    </location>
</feature>
<dbReference type="InterPro" id="IPR003594">
    <property type="entry name" value="HATPase_dom"/>
</dbReference>
<dbReference type="GO" id="GO:0005886">
    <property type="term" value="C:plasma membrane"/>
    <property type="evidence" value="ECO:0007669"/>
    <property type="project" value="TreeGrafter"/>
</dbReference>
<dbReference type="PANTHER" id="PTHR43047:SF9">
    <property type="entry name" value="HISTIDINE KINASE"/>
    <property type="match status" value="1"/>
</dbReference>
<gene>
    <name evidence="11" type="ORF">YBN1229_v1_3556</name>
</gene>
<evidence type="ECO:0000256" key="5">
    <source>
        <dbReference type="ARBA" id="ARBA00022777"/>
    </source>
</evidence>
<keyword evidence="8" id="KW-0472">Membrane</keyword>
<evidence type="ECO:0000256" key="8">
    <source>
        <dbReference type="SAM" id="Phobius"/>
    </source>
</evidence>
<evidence type="ECO:0000259" key="9">
    <source>
        <dbReference type="PROSITE" id="PS50109"/>
    </source>
</evidence>
<keyword evidence="12" id="KW-1185">Reference proteome</keyword>
<dbReference type="Proteomes" id="UP000033187">
    <property type="component" value="Chromosome 1"/>
</dbReference>
<feature type="compositionally biased region" description="Basic and acidic residues" evidence="7">
    <location>
        <begin position="608"/>
        <end position="623"/>
    </location>
</feature>
<evidence type="ECO:0000259" key="10">
    <source>
        <dbReference type="PROSITE" id="PS50110"/>
    </source>
</evidence>
<evidence type="ECO:0000313" key="11">
    <source>
        <dbReference type="EMBL" id="CPR22123.1"/>
    </source>
</evidence>
<dbReference type="InterPro" id="IPR036890">
    <property type="entry name" value="HATPase_C_sf"/>
</dbReference>
<dbReference type="InterPro" id="IPR001789">
    <property type="entry name" value="Sig_transdc_resp-reg_receiver"/>
</dbReference>
<dbReference type="SUPFAM" id="SSF52172">
    <property type="entry name" value="CheY-like"/>
    <property type="match status" value="1"/>
</dbReference>
<protein>
    <recommendedName>
        <fullName evidence="2">histidine kinase</fullName>
        <ecNumber evidence="2">2.7.13.3</ecNumber>
    </recommendedName>
</protein>
<evidence type="ECO:0000256" key="4">
    <source>
        <dbReference type="ARBA" id="ARBA00022679"/>
    </source>
</evidence>
<evidence type="ECO:0000256" key="2">
    <source>
        <dbReference type="ARBA" id="ARBA00012438"/>
    </source>
</evidence>
<dbReference type="SUPFAM" id="SSF55874">
    <property type="entry name" value="ATPase domain of HSP90 chaperone/DNA topoisomerase II/histidine kinase"/>
    <property type="match status" value="1"/>
</dbReference>
<dbReference type="InterPro" id="IPR003661">
    <property type="entry name" value="HisK_dim/P_dom"/>
</dbReference>
<dbReference type="InterPro" id="IPR005467">
    <property type="entry name" value="His_kinase_dom"/>
</dbReference>
<comment type="catalytic activity">
    <reaction evidence="1">
        <text>ATP + protein L-histidine = ADP + protein N-phospho-L-histidine.</text>
        <dbReference type="EC" id="2.7.13.3"/>
    </reaction>
</comment>
<feature type="transmembrane region" description="Helical" evidence="8">
    <location>
        <begin position="132"/>
        <end position="150"/>
    </location>
</feature>
<dbReference type="Pfam" id="PF00512">
    <property type="entry name" value="HisKA"/>
    <property type="match status" value="1"/>
</dbReference>
<dbReference type="EMBL" id="LN829119">
    <property type="protein sequence ID" value="CPR22123.1"/>
    <property type="molecule type" value="Genomic_DNA"/>
</dbReference>